<keyword evidence="2" id="KW-1185">Reference proteome</keyword>
<dbReference type="EMBL" id="JANPWB010000015">
    <property type="protein sequence ID" value="KAJ1088431.1"/>
    <property type="molecule type" value="Genomic_DNA"/>
</dbReference>
<dbReference type="AlphaFoldDB" id="A0AAV7L9X2"/>
<sequence length="138" mass="15908">MGAWPSRLTWRTRASRTPRRTRHIRQYQRGLGSGTARWAIKSEPLRPRNLLGPKADLPAEPRRRYAASGRAPKMNTALRCRDTLGRDTLLVAVPRGEKKRGFRLVMRKVIVERTCNMVEETVSLVEALNLRPRYFIVS</sequence>
<name>A0AAV7L9X2_PLEWA</name>
<organism evidence="1 2">
    <name type="scientific">Pleurodeles waltl</name>
    <name type="common">Iberian ribbed newt</name>
    <dbReference type="NCBI Taxonomy" id="8319"/>
    <lineage>
        <taxon>Eukaryota</taxon>
        <taxon>Metazoa</taxon>
        <taxon>Chordata</taxon>
        <taxon>Craniata</taxon>
        <taxon>Vertebrata</taxon>
        <taxon>Euteleostomi</taxon>
        <taxon>Amphibia</taxon>
        <taxon>Batrachia</taxon>
        <taxon>Caudata</taxon>
        <taxon>Salamandroidea</taxon>
        <taxon>Salamandridae</taxon>
        <taxon>Pleurodelinae</taxon>
        <taxon>Pleurodeles</taxon>
    </lineage>
</organism>
<accession>A0AAV7L9X2</accession>
<protein>
    <submittedName>
        <fullName evidence="1">Uncharacterized protein</fullName>
    </submittedName>
</protein>
<reference evidence="1" key="1">
    <citation type="journal article" date="2022" name="bioRxiv">
        <title>Sequencing and chromosome-scale assembly of the giantPleurodeles waltlgenome.</title>
        <authorList>
            <person name="Brown T."/>
            <person name="Elewa A."/>
            <person name="Iarovenko S."/>
            <person name="Subramanian E."/>
            <person name="Araus A.J."/>
            <person name="Petzold A."/>
            <person name="Susuki M."/>
            <person name="Suzuki K.-i.T."/>
            <person name="Hayashi T."/>
            <person name="Toyoda A."/>
            <person name="Oliveira C."/>
            <person name="Osipova E."/>
            <person name="Leigh N.D."/>
            <person name="Simon A."/>
            <person name="Yun M.H."/>
        </authorList>
    </citation>
    <scope>NUCLEOTIDE SEQUENCE</scope>
    <source>
        <strain evidence="1">20211129_DDA</strain>
        <tissue evidence="1">Liver</tissue>
    </source>
</reference>
<dbReference type="Proteomes" id="UP001066276">
    <property type="component" value="Chromosome 11"/>
</dbReference>
<evidence type="ECO:0000313" key="2">
    <source>
        <dbReference type="Proteomes" id="UP001066276"/>
    </source>
</evidence>
<gene>
    <name evidence="1" type="ORF">NDU88_001588</name>
</gene>
<proteinExistence type="predicted"/>
<comment type="caution">
    <text evidence="1">The sequence shown here is derived from an EMBL/GenBank/DDBJ whole genome shotgun (WGS) entry which is preliminary data.</text>
</comment>
<evidence type="ECO:0000313" key="1">
    <source>
        <dbReference type="EMBL" id="KAJ1088431.1"/>
    </source>
</evidence>